<comment type="caution">
    <text evidence="1">The sequence shown here is derived from an EMBL/GenBank/DDBJ whole genome shotgun (WGS) entry which is preliminary data.</text>
</comment>
<gene>
    <name evidence="1" type="ORF">DFH07DRAFT_960671</name>
</gene>
<name>A0AAD7IYY4_9AGAR</name>
<dbReference type="Proteomes" id="UP001215280">
    <property type="component" value="Unassembled WGS sequence"/>
</dbReference>
<reference evidence="1" key="1">
    <citation type="submission" date="2023-03" db="EMBL/GenBank/DDBJ databases">
        <title>Massive genome expansion in bonnet fungi (Mycena s.s.) driven by repeated elements and novel gene families across ecological guilds.</title>
        <authorList>
            <consortium name="Lawrence Berkeley National Laboratory"/>
            <person name="Harder C.B."/>
            <person name="Miyauchi S."/>
            <person name="Viragh M."/>
            <person name="Kuo A."/>
            <person name="Thoen E."/>
            <person name="Andreopoulos B."/>
            <person name="Lu D."/>
            <person name="Skrede I."/>
            <person name="Drula E."/>
            <person name="Henrissat B."/>
            <person name="Morin E."/>
            <person name="Kohler A."/>
            <person name="Barry K."/>
            <person name="LaButti K."/>
            <person name="Morin E."/>
            <person name="Salamov A."/>
            <person name="Lipzen A."/>
            <person name="Mereny Z."/>
            <person name="Hegedus B."/>
            <person name="Baldrian P."/>
            <person name="Stursova M."/>
            <person name="Weitz H."/>
            <person name="Taylor A."/>
            <person name="Grigoriev I.V."/>
            <person name="Nagy L.G."/>
            <person name="Martin F."/>
            <person name="Kauserud H."/>
        </authorList>
    </citation>
    <scope>NUCLEOTIDE SEQUENCE</scope>
    <source>
        <strain evidence="1">CBHHK188m</strain>
    </source>
</reference>
<evidence type="ECO:0000313" key="2">
    <source>
        <dbReference type="Proteomes" id="UP001215280"/>
    </source>
</evidence>
<accession>A0AAD7IYY4</accession>
<dbReference type="AlphaFoldDB" id="A0AAD7IYY4"/>
<evidence type="ECO:0000313" key="1">
    <source>
        <dbReference type="EMBL" id="KAJ7752234.1"/>
    </source>
</evidence>
<keyword evidence="2" id="KW-1185">Reference proteome</keyword>
<sequence>MAVDNPSDPRATYRINPGTKAEYLEALIAWAAVVTEEDPHFVNPTKPAWNPVAIEKGVLVFEDAQAEMRMRAWAIHLTGTDSIEDLLNMAVTFGIRSYVYYRIEDVPLFKDPETFGSTTDSSCLEPGFREARLEMSGGAANTRSLWKDEARKITHREWAPAFLMRGGIIARIAFKFNPKLLDRLVKGPSSRVTEHHRGFILNTRIVNRDVLGLESVVLTRDQCSEEEVDLLLGYIAHKKEPEKDLYLFPLSTCSKKWFQDTSMA</sequence>
<organism evidence="1 2">
    <name type="scientific">Mycena maculata</name>
    <dbReference type="NCBI Taxonomy" id="230809"/>
    <lineage>
        <taxon>Eukaryota</taxon>
        <taxon>Fungi</taxon>
        <taxon>Dikarya</taxon>
        <taxon>Basidiomycota</taxon>
        <taxon>Agaricomycotina</taxon>
        <taxon>Agaricomycetes</taxon>
        <taxon>Agaricomycetidae</taxon>
        <taxon>Agaricales</taxon>
        <taxon>Marasmiineae</taxon>
        <taxon>Mycenaceae</taxon>
        <taxon>Mycena</taxon>
    </lineage>
</organism>
<dbReference type="EMBL" id="JARJLG010000075">
    <property type="protein sequence ID" value="KAJ7752234.1"/>
    <property type="molecule type" value="Genomic_DNA"/>
</dbReference>
<protein>
    <submittedName>
        <fullName evidence="1">Uncharacterized protein</fullName>
    </submittedName>
</protein>
<proteinExistence type="predicted"/>